<evidence type="ECO:0000313" key="3">
    <source>
        <dbReference type="WBParaSite" id="SSTP_0000430500.1"/>
    </source>
</evidence>
<keyword evidence="1" id="KW-0472">Membrane</keyword>
<proteinExistence type="predicted"/>
<evidence type="ECO:0000313" key="4">
    <source>
        <dbReference type="WBParaSite" id="TCONS_00015348.p1"/>
    </source>
</evidence>
<name>A0A0K0E486_STRER</name>
<protein>
    <submittedName>
        <fullName evidence="3 4">C6 domain-containing protein</fullName>
    </submittedName>
</protein>
<dbReference type="WBParaSite" id="TCONS_00015348.p1">
    <property type="protein sequence ID" value="TCONS_00015348.p1"/>
    <property type="gene ID" value="XLOC_009571"/>
</dbReference>
<reference evidence="3" key="1">
    <citation type="submission" date="2015-08" db="UniProtKB">
        <authorList>
            <consortium name="WormBaseParasite"/>
        </authorList>
    </citation>
    <scope>IDENTIFICATION</scope>
</reference>
<feature type="transmembrane region" description="Helical" evidence="1">
    <location>
        <begin position="20"/>
        <end position="39"/>
    </location>
</feature>
<organism evidence="3">
    <name type="scientific">Strongyloides stercoralis</name>
    <name type="common">Threadworm</name>
    <dbReference type="NCBI Taxonomy" id="6248"/>
    <lineage>
        <taxon>Eukaryota</taxon>
        <taxon>Metazoa</taxon>
        <taxon>Ecdysozoa</taxon>
        <taxon>Nematoda</taxon>
        <taxon>Chromadorea</taxon>
        <taxon>Rhabditida</taxon>
        <taxon>Tylenchina</taxon>
        <taxon>Panagrolaimomorpha</taxon>
        <taxon>Strongyloidoidea</taxon>
        <taxon>Strongyloididae</taxon>
        <taxon>Strongyloides</taxon>
    </lineage>
</organism>
<dbReference type="Proteomes" id="UP000035681">
    <property type="component" value="Unplaced"/>
</dbReference>
<dbReference type="AlphaFoldDB" id="A0A0K0E486"/>
<evidence type="ECO:0000313" key="2">
    <source>
        <dbReference type="Proteomes" id="UP000035681"/>
    </source>
</evidence>
<keyword evidence="1" id="KW-1133">Transmembrane helix</keyword>
<dbReference type="WBParaSite" id="SSTP_0000430500.1">
    <property type="protein sequence ID" value="SSTP_0000430500.1"/>
    <property type="gene ID" value="SSTP_0000430500"/>
</dbReference>
<accession>A0A0K0E486</accession>
<keyword evidence="1" id="KW-0812">Transmembrane</keyword>
<sequence>MIFNKFLNSKSLFIITSQNFLNNLMTIAYFILTVSHLIYTCAPSHGNGGVKPNVTTTTTTQPTITTTTLTTTTTSEDCCPALNQTFEGTTFADGNLTLTYDNDNCRRFVDMFCTQPLADLSLYAAIVVNINNFMNYNFMNVTWNATCSNGVWLTGEPPLQIDTLQCLLTEPIT</sequence>
<keyword evidence="2" id="KW-1185">Reference proteome</keyword>
<evidence type="ECO:0000256" key="1">
    <source>
        <dbReference type="SAM" id="Phobius"/>
    </source>
</evidence>